<accession>A0ABP0FN97</accession>
<comment type="similarity">
    <text evidence="3">Belongs to the THOC3 family.</text>
</comment>
<dbReference type="PANTHER" id="PTHR22839:SF0">
    <property type="entry name" value="THO COMPLEX SUBUNIT 3"/>
    <property type="match status" value="1"/>
</dbReference>
<dbReference type="SUPFAM" id="SSF50156">
    <property type="entry name" value="PDZ domain-like"/>
    <property type="match status" value="1"/>
</dbReference>
<keyword evidence="2" id="KW-0677">Repeat</keyword>
<evidence type="ECO:0000256" key="3">
    <source>
        <dbReference type="ARBA" id="ARBA00046343"/>
    </source>
</evidence>
<dbReference type="CDD" id="cd00200">
    <property type="entry name" value="WD40"/>
    <property type="match status" value="1"/>
</dbReference>
<comment type="caution">
    <text evidence="6">The sequence shown here is derived from an EMBL/GenBank/DDBJ whole genome shotgun (WGS) entry which is preliminary data.</text>
</comment>
<dbReference type="SUPFAM" id="SSF50978">
    <property type="entry name" value="WD40 repeat-like"/>
    <property type="match status" value="1"/>
</dbReference>
<dbReference type="InterPro" id="IPR036322">
    <property type="entry name" value="WD40_repeat_dom_sf"/>
</dbReference>
<feature type="repeat" description="WD" evidence="4">
    <location>
        <begin position="175"/>
        <end position="217"/>
    </location>
</feature>
<evidence type="ECO:0000256" key="2">
    <source>
        <dbReference type="ARBA" id="ARBA00022737"/>
    </source>
</evidence>
<dbReference type="InterPro" id="IPR001478">
    <property type="entry name" value="PDZ"/>
</dbReference>
<dbReference type="Gene3D" id="2.30.42.10">
    <property type="match status" value="1"/>
</dbReference>
<dbReference type="InterPro" id="IPR036034">
    <property type="entry name" value="PDZ_sf"/>
</dbReference>
<feature type="repeat" description="WD" evidence="4">
    <location>
        <begin position="300"/>
        <end position="341"/>
    </location>
</feature>
<dbReference type="InterPro" id="IPR020472">
    <property type="entry name" value="WD40_PAC1"/>
</dbReference>
<dbReference type="CDD" id="cd10822">
    <property type="entry name" value="PDZ_TAX1BP3-like"/>
    <property type="match status" value="1"/>
</dbReference>
<dbReference type="PROSITE" id="PS50294">
    <property type="entry name" value="WD_REPEATS_REGION"/>
    <property type="match status" value="3"/>
</dbReference>
<evidence type="ECO:0000313" key="6">
    <source>
        <dbReference type="EMBL" id="CAK8681119.1"/>
    </source>
</evidence>
<dbReference type="InterPro" id="IPR040132">
    <property type="entry name" value="Tex1/THOC3"/>
</dbReference>
<evidence type="ECO:0000313" key="7">
    <source>
        <dbReference type="Proteomes" id="UP001642483"/>
    </source>
</evidence>
<dbReference type="Gene3D" id="2.130.10.10">
    <property type="entry name" value="YVTN repeat-like/Quinoprotein amine dehydrogenase"/>
    <property type="match status" value="2"/>
</dbReference>
<dbReference type="PRINTS" id="PR00320">
    <property type="entry name" value="GPROTEINBRPT"/>
</dbReference>
<dbReference type="Pfam" id="PF00595">
    <property type="entry name" value="PDZ"/>
    <property type="match status" value="1"/>
</dbReference>
<reference evidence="6 7" key="1">
    <citation type="submission" date="2024-02" db="EMBL/GenBank/DDBJ databases">
        <authorList>
            <person name="Daric V."/>
            <person name="Darras S."/>
        </authorList>
    </citation>
    <scope>NUCLEOTIDE SEQUENCE [LARGE SCALE GENOMIC DNA]</scope>
</reference>
<feature type="repeat" description="WD" evidence="4">
    <location>
        <begin position="131"/>
        <end position="172"/>
    </location>
</feature>
<name>A0ABP0FN97_CLALP</name>
<dbReference type="SMART" id="SM00228">
    <property type="entry name" value="PDZ"/>
    <property type="match status" value="1"/>
</dbReference>
<dbReference type="Proteomes" id="UP001642483">
    <property type="component" value="Unassembled WGS sequence"/>
</dbReference>
<evidence type="ECO:0000259" key="5">
    <source>
        <dbReference type="PROSITE" id="PS50106"/>
    </source>
</evidence>
<organism evidence="6 7">
    <name type="scientific">Clavelina lepadiformis</name>
    <name type="common">Light-bulb sea squirt</name>
    <name type="synonym">Ascidia lepadiformis</name>
    <dbReference type="NCBI Taxonomy" id="159417"/>
    <lineage>
        <taxon>Eukaryota</taxon>
        <taxon>Metazoa</taxon>
        <taxon>Chordata</taxon>
        <taxon>Tunicata</taxon>
        <taxon>Ascidiacea</taxon>
        <taxon>Aplousobranchia</taxon>
        <taxon>Clavelinidae</taxon>
        <taxon>Clavelina</taxon>
    </lineage>
</organism>
<protein>
    <recommendedName>
        <fullName evidence="5">PDZ domain-containing protein</fullName>
    </recommendedName>
</protein>
<dbReference type="Pfam" id="PF25174">
    <property type="entry name" value="Beta-prop_THOC3"/>
    <property type="match status" value="1"/>
</dbReference>
<dbReference type="PROSITE" id="PS50082">
    <property type="entry name" value="WD_REPEATS_2"/>
    <property type="match status" value="3"/>
</dbReference>
<evidence type="ECO:0000256" key="1">
    <source>
        <dbReference type="ARBA" id="ARBA00022574"/>
    </source>
</evidence>
<dbReference type="InterPro" id="IPR015943">
    <property type="entry name" value="WD40/YVTN_repeat-like_dom_sf"/>
</dbReference>
<gene>
    <name evidence="6" type="ORF">CVLEPA_LOCUS11355</name>
</gene>
<dbReference type="PROSITE" id="PS50106">
    <property type="entry name" value="PDZ"/>
    <property type="match status" value="1"/>
</dbReference>
<dbReference type="PANTHER" id="PTHR22839">
    <property type="entry name" value="THO COMPLEX SUBUNIT 3 THO3"/>
    <property type="match status" value="1"/>
</dbReference>
<sequence>MAEYVDTFESEVLCECIEVVKDVQDGSLILGFAIGGGIDQDASKNPFVPNDPGIFVSRVIKDGPAERAGLKVGDKILQVNGYDVTMATQKQAKKRLIKNQRIVRLKVTRPSLINAEFLEENEPNDHKTKEHSAHTAKVHSVAWNKDGKKLASGSYDQTASVFTLDRDRLTREFSCKGHTDSVDQLCWNPTNSEVFATASGDKTVRVWDGRSGKCTSTINTKGENINICWSPNGQSIAVGNKEDLVTFIDTKTFKPRAHEQFKVEVNEITWNNTNDLFFLTTGLGTVQIYSYPDLKLIQSLQGHTANCICIKFGNRGKYFATGSADAIVNLWDLSELVCVRTFSRLDWPVRTLSFSHDGLMLASASEDHFIDISCVETGENICEVPCDSPTFTVAWHPKHRLLAYACDDKDKYNRDTGNVKLFGLSNESSSSS</sequence>
<keyword evidence="7" id="KW-1185">Reference proteome</keyword>
<dbReference type="InterPro" id="IPR001680">
    <property type="entry name" value="WD40_rpt"/>
</dbReference>
<proteinExistence type="inferred from homology"/>
<dbReference type="SMART" id="SM00320">
    <property type="entry name" value="WD40"/>
    <property type="match status" value="6"/>
</dbReference>
<keyword evidence="1 4" id="KW-0853">WD repeat</keyword>
<feature type="domain" description="PDZ" evidence="5">
    <location>
        <begin position="16"/>
        <end position="111"/>
    </location>
</feature>
<evidence type="ECO:0000256" key="4">
    <source>
        <dbReference type="PROSITE-ProRule" id="PRU00221"/>
    </source>
</evidence>
<dbReference type="EMBL" id="CAWYQH010000079">
    <property type="protein sequence ID" value="CAK8681119.1"/>
    <property type="molecule type" value="Genomic_DNA"/>
</dbReference>